<gene>
    <name evidence="4" type="ORF">HF854_06630</name>
</gene>
<name>A0A848CD06_9BACT</name>
<dbReference type="InterPro" id="IPR005025">
    <property type="entry name" value="FMN_Rdtase-like_dom"/>
</dbReference>
<dbReference type="Proteomes" id="UP000522333">
    <property type="component" value="Unassembled WGS sequence"/>
</dbReference>
<keyword evidence="1" id="KW-0285">Flavoprotein</keyword>
<dbReference type="PANTHER" id="PTHR43278:SF2">
    <property type="entry name" value="IRON-SULFUR FLAVOPROTEIN"/>
    <property type="match status" value="1"/>
</dbReference>
<dbReference type="PANTHER" id="PTHR43278">
    <property type="entry name" value="NAD(P)H-DEPENDENT FMN-CONTAINING OXIDOREDUCTASE YWQN-RELATED"/>
    <property type="match status" value="1"/>
</dbReference>
<dbReference type="Gene3D" id="3.40.50.360">
    <property type="match status" value="1"/>
</dbReference>
<keyword evidence="2" id="KW-0288">FMN</keyword>
<evidence type="ECO:0000313" key="5">
    <source>
        <dbReference type="Proteomes" id="UP000522333"/>
    </source>
</evidence>
<dbReference type="SUPFAM" id="SSF52218">
    <property type="entry name" value="Flavoproteins"/>
    <property type="match status" value="1"/>
</dbReference>
<dbReference type="Pfam" id="PF03358">
    <property type="entry name" value="FMN_red"/>
    <property type="match status" value="1"/>
</dbReference>
<dbReference type="EMBL" id="JABAFY010000020">
    <property type="protein sequence ID" value="NME52208.1"/>
    <property type="molecule type" value="Genomic_DNA"/>
</dbReference>
<dbReference type="AlphaFoldDB" id="A0A848CD06"/>
<feature type="domain" description="NADPH-dependent FMN reductase-like" evidence="3">
    <location>
        <begin position="5"/>
        <end position="113"/>
    </location>
</feature>
<dbReference type="RefSeq" id="WP_168935590.1">
    <property type="nucleotide sequence ID" value="NZ_CAJKMX010000012.1"/>
</dbReference>
<accession>A0A848CD06</accession>
<organism evidence="4 5">
    <name type="scientific">Desulfovibrio piger</name>
    <dbReference type="NCBI Taxonomy" id="901"/>
    <lineage>
        <taxon>Bacteria</taxon>
        <taxon>Pseudomonadati</taxon>
        <taxon>Thermodesulfobacteriota</taxon>
        <taxon>Desulfovibrionia</taxon>
        <taxon>Desulfovibrionales</taxon>
        <taxon>Desulfovibrionaceae</taxon>
        <taxon>Desulfovibrio</taxon>
    </lineage>
</organism>
<reference evidence="4 5" key="1">
    <citation type="submission" date="2020-04" db="EMBL/GenBank/DDBJ databases">
        <authorList>
            <person name="Hitch T.C.A."/>
            <person name="Wylensek D."/>
            <person name="Clavel T."/>
        </authorList>
    </citation>
    <scope>NUCLEOTIDE SEQUENCE [LARGE SCALE GENOMIC DNA]</scope>
    <source>
        <strain evidence="4 5">PG-251-APC-1</strain>
    </source>
</reference>
<protein>
    <submittedName>
        <fullName evidence="4">Flavodoxin family protein</fullName>
    </submittedName>
</protein>
<comment type="caution">
    <text evidence="4">The sequence shown here is derived from an EMBL/GenBank/DDBJ whole genome shotgun (WGS) entry which is preliminary data.</text>
</comment>
<evidence type="ECO:0000256" key="2">
    <source>
        <dbReference type="ARBA" id="ARBA00022643"/>
    </source>
</evidence>
<evidence type="ECO:0000313" key="4">
    <source>
        <dbReference type="EMBL" id="NME52208.1"/>
    </source>
</evidence>
<sequence length="182" mass="19994">MSGKKVLVISSSPRRMGNSDLLADAFIEGAREAGHTVEKINLHDKKIGFCKGCLGCQKTQHCILRDDMDDILPRMQQAEVIAFASPVYFYSLCGQLKTLLDRTNPLFAGDYAFRDIYLLASAADTDEKTMEGPKKAMEGWVVCFEKTRLCGVVQALGVTESGDIRKTPAALDAARDMGRGIR</sequence>
<proteinExistence type="predicted"/>
<dbReference type="InterPro" id="IPR029039">
    <property type="entry name" value="Flavoprotein-like_sf"/>
</dbReference>
<evidence type="ECO:0000259" key="3">
    <source>
        <dbReference type="Pfam" id="PF03358"/>
    </source>
</evidence>
<dbReference type="InterPro" id="IPR051796">
    <property type="entry name" value="ISF_SsuE-like"/>
</dbReference>
<evidence type="ECO:0000256" key="1">
    <source>
        <dbReference type="ARBA" id="ARBA00022630"/>
    </source>
</evidence>
<dbReference type="GO" id="GO:0016491">
    <property type="term" value="F:oxidoreductase activity"/>
    <property type="evidence" value="ECO:0007669"/>
    <property type="project" value="InterPro"/>
</dbReference>